<gene>
    <name evidence="2" type="ORF">RSSM_00598</name>
</gene>
<sequence>MRAGILTSGFSNQTSLNMQVNVSARHGTLQPGDQELIEEKAIKLRRLYDRINAIEVTIDLKELDKPVVEIKVSAEHAEDSIARAEASNVLAALDNAIPKVEQQLRKLKARKTGNRTAAHKHVETADTGEEE</sequence>
<dbReference type="PATRIC" id="fig|1263870.3.peg.659"/>
<protein>
    <submittedName>
        <fullName evidence="2">Sigma-54 modulation protein</fullName>
    </submittedName>
</protein>
<dbReference type="Pfam" id="PF02482">
    <property type="entry name" value="Ribosomal_S30AE"/>
    <property type="match status" value="1"/>
</dbReference>
<feature type="region of interest" description="Disordered" evidence="1">
    <location>
        <begin position="108"/>
        <end position="131"/>
    </location>
</feature>
<accession>M5UPM3</accession>
<dbReference type="SUPFAM" id="SSF69754">
    <property type="entry name" value="Ribosome binding protein Y (YfiA homologue)"/>
    <property type="match status" value="1"/>
</dbReference>
<evidence type="ECO:0000313" key="3">
    <source>
        <dbReference type="Proteomes" id="UP000011885"/>
    </source>
</evidence>
<dbReference type="NCBIfam" id="TIGR00741">
    <property type="entry name" value="yfiA"/>
    <property type="match status" value="1"/>
</dbReference>
<reference evidence="2 3" key="1">
    <citation type="journal article" date="2013" name="Mar. Genomics">
        <title>Expression of sulfatases in Rhodopirellula baltica and the diversity of sulfatases in the genus Rhodopirellula.</title>
        <authorList>
            <person name="Wegner C.E."/>
            <person name="Richter-Heitmann T."/>
            <person name="Klindworth A."/>
            <person name="Klockow C."/>
            <person name="Richter M."/>
            <person name="Achstetter T."/>
            <person name="Glockner F.O."/>
            <person name="Harder J."/>
        </authorList>
    </citation>
    <scope>NUCLEOTIDE SEQUENCE [LARGE SCALE GENOMIC DNA]</scope>
    <source>
        <strain evidence="2 3">SM41</strain>
    </source>
</reference>
<dbReference type="Proteomes" id="UP000011885">
    <property type="component" value="Unassembled WGS sequence"/>
</dbReference>
<dbReference type="EMBL" id="ANOH01000050">
    <property type="protein sequence ID" value="EMI57958.1"/>
    <property type="molecule type" value="Genomic_DNA"/>
</dbReference>
<evidence type="ECO:0000313" key="2">
    <source>
        <dbReference type="EMBL" id="EMI57958.1"/>
    </source>
</evidence>
<evidence type="ECO:0000256" key="1">
    <source>
        <dbReference type="SAM" id="MobiDB-lite"/>
    </source>
</evidence>
<dbReference type="Gene3D" id="3.30.160.100">
    <property type="entry name" value="Ribosome hibernation promotion factor-like"/>
    <property type="match status" value="1"/>
</dbReference>
<comment type="caution">
    <text evidence="2">The sequence shown here is derived from an EMBL/GenBank/DDBJ whole genome shotgun (WGS) entry which is preliminary data.</text>
</comment>
<keyword evidence="3" id="KW-1185">Reference proteome</keyword>
<dbReference type="InterPro" id="IPR036567">
    <property type="entry name" value="RHF-like"/>
</dbReference>
<proteinExistence type="predicted"/>
<feature type="compositionally biased region" description="Basic residues" evidence="1">
    <location>
        <begin position="108"/>
        <end position="119"/>
    </location>
</feature>
<dbReference type="AlphaFoldDB" id="M5UPM3"/>
<organism evidence="2 3">
    <name type="scientific">Rhodopirellula sallentina SM41</name>
    <dbReference type="NCBI Taxonomy" id="1263870"/>
    <lineage>
        <taxon>Bacteria</taxon>
        <taxon>Pseudomonadati</taxon>
        <taxon>Planctomycetota</taxon>
        <taxon>Planctomycetia</taxon>
        <taxon>Pirellulales</taxon>
        <taxon>Pirellulaceae</taxon>
        <taxon>Rhodopirellula</taxon>
    </lineage>
</organism>
<name>M5UPM3_9BACT</name>
<dbReference type="InterPro" id="IPR003489">
    <property type="entry name" value="RHF/RaiA"/>
</dbReference>